<dbReference type="InterPro" id="IPR023296">
    <property type="entry name" value="Glyco_hydro_beta-prop_sf"/>
</dbReference>
<comment type="similarity">
    <text evidence="1 6">Belongs to the glycosyl hydrolase 43 family.</text>
</comment>
<dbReference type="InterPro" id="IPR013320">
    <property type="entry name" value="ConA-like_dom_sf"/>
</dbReference>
<dbReference type="PANTHER" id="PTHR42812:SF12">
    <property type="entry name" value="BETA-XYLOSIDASE-RELATED"/>
    <property type="match status" value="1"/>
</dbReference>
<name>A0A934NKH9_9FLAO</name>
<evidence type="ECO:0000256" key="5">
    <source>
        <dbReference type="PIRSR" id="PIRSR606710-2"/>
    </source>
</evidence>
<dbReference type="Gene3D" id="2.115.10.20">
    <property type="entry name" value="Glycosyl hydrolase domain, family 43"/>
    <property type="match status" value="1"/>
</dbReference>
<dbReference type="RefSeq" id="WP_199598519.1">
    <property type="nucleotide sequence ID" value="NZ_JAEHJZ010000018.1"/>
</dbReference>
<feature type="domain" description="Beta-xylosidase C-terminal Concanavalin A-like" evidence="7">
    <location>
        <begin position="346"/>
        <end position="540"/>
    </location>
</feature>
<evidence type="ECO:0000256" key="1">
    <source>
        <dbReference type="ARBA" id="ARBA00009865"/>
    </source>
</evidence>
<dbReference type="Proteomes" id="UP000662373">
    <property type="component" value="Unassembled WGS sequence"/>
</dbReference>
<feature type="active site" description="Proton acceptor" evidence="4">
    <location>
        <position position="27"/>
    </location>
</feature>
<dbReference type="PANTHER" id="PTHR42812">
    <property type="entry name" value="BETA-XYLOSIDASE"/>
    <property type="match status" value="1"/>
</dbReference>
<comment type="caution">
    <text evidence="8">The sequence shown here is derived from an EMBL/GenBank/DDBJ whole genome shotgun (WGS) entry which is preliminary data.</text>
</comment>
<gene>
    <name evidence="8" type="ORF">JEM65_08480</name>
</gene>
<evidence type="ECO:0000256" key="6">
    <source>
        <dbReference type="RuleBase" id="RU361187"/>
    </source>
</evidence>
<dbReference type="AlphaFoldDB" id="A0A934NKH9"/>
<organism evidence="8 9">
    <name type="scientific">Gelidibacter salicanalis</name>
    <dbReference type="NCBI Taxonomy" id="291193"/>
    <lineage>
        <taxon>Bacteria</taxon>
        <taxon>Pseudomonadati</taxon>
        <taxon>Bacteroidota</taxon>
        <taxon>Flavobacteriia</taxon>
        <taxon>Flavobacteriales</taxon>
        <taxon>Flavobacteriaceae</taxon>
        <taxon>Gelidibacter</taxon>
    </lineage>
</organism>
<feature type="active site" description="Proton donor" evidence="4">
    <location>
        <position position="201"/>
    </location>
</feature>
<dbReference type="GO" id="GO:0004553">
    <property type="term" value="F:hydrolase activity, hydrolyzing O-glycosyl compounds"/>
    <property type="evidence" value="ECO:0007669"/>
    <property type="project" value="InterPro"/>
</dbReference>
<dbReference type="InterPro" id="IPR051795">
    <property type="entry name" value="Glycosyl_Hydrlase_43"/>
</dbReference>
<reference evidence="8 9" key="1">
    <citation type="submission" date="2020-09" db="EMBL/GenBank/DDBJ databases">
        <title>Draft genome of Gelidibacter salicanalis PAMC21136.</title>
        <authorList>
            <person name="Park H."/>
        </authorList>
    </citation>
    <scope>NUCLEOTIDE SEQUENCE [LARGE SCALE GENOMIC DNA]</scope>
    <source>
        <strain evidence="8 9">PAMC21136</strain>
    </source>
</reference>
<feature type="site" description="Important for catalytic activity, responsible for pKa modulation of the active site Glu and correct orientation of both the proton donor and substrate" evidence="5">
    <location>
        <position position="135"/>
    </location>
</feature>
<dbReference type="Pfam" id="PF04616">
    <property type="entry name" value="Glyco_hydro_43"/>
    <property type="match status" value="1"/>
</dbReference>
<evidence type="ECO:0000256" key="4">
    <source>
        <dbReference type="PIRSR" id="PIRSR606710-1"/>
    </source>
</evidence>
<dbReference type="SUPFAM" id="SSF49899">
    <property type="entry name" value="Concanavalin A-like lectins/glucanases"/>
    <property type="match status" value="1"/>
</dbReference>
<dbReference type="InterPro" id="IPR041542">
    <property type="entry name" value="GH43_C2"/>
</dbReference>
<evidence type="ECO:0000256" key="2">
    <source>
        <dbReference type="ARBA" id="ARBA00022801"/>
    </source>
</evidence>
<evidence type="ECO:0000256" key="3">
    <source>
        <dbReference type="ARBA" id="ARBA00023295"/>
    </source>
</evidence>
<dbReference type="CDD" id="cd18617">
    <property type="entry name" value="GH43_XynB-like"/>
    <property type="match status" value="1"/>
</dbReference>
<dbReference type="Pfam" id="PF17851">
    <property type="entry name" value="GH43_C2"/>
    <property type="match status" value="1"/>
</dbReference>
<evidence type="ECO:0000313" key="8">
    <source>
        <dbReference type="EMBL" id="MBJ7880682.1"/>
    </source>
</evidence>
<dbReference type="SUPFAM" id="SSF75005">
    <property type="entry name" value="Arabinanase/levansucrase/invertase"/>
    <property type="match status" value="1"/>
</dbReference>
<dbReference type="InterPro" id="IPR006710">
    <property type="entry name" value="Glyco_hydro_43"/>
</dbReference>
<keyword evidence="9" id="KW-1185">Reference proteome</keyword>
<proteinExistence type="inferred from homology"/>
<sequence>MNKEDSKQHATVEATINNPILKGFYPDPSIIKVKSDYYLVNSSFAYFPGLPLFHSTDLVNWKQIGHAMDRPEQLNLDGLGVSRGLFAPGISYHNDRFYIVCTLIDNGNNFIIHAKNPAGPWSDPVFIPQLDGGIDPSLFFDDDGKCYLIYNSVPPDNKGDYDGHRTLRLYQFDINNNKVIGEEHIVVNKGAKLEDNPIWIEGPHILKRNGYYYLIAAEGGTNYDHSEVVFRSKSVLGPYESYTNNPILTQRHLDPKRPNPITTTGHADFVKDDLGNWWSVFLGCRPYPENQYNTGRETFMAPVSWENDWPKIDLGGDIVKSKYTIEIKNPLDTTIDSNYLRNYFYDDFKSEKLNYKYAFLRTPRNSWYNIDTTNAGHLIIDTRPESASELVNPSFIGHRQEHLKGEVVTKLEFSTDKPNEKAGLLIFQNENHFYFLAKSFQNGNPVVQLLKSDASGLIELASVPIKNPENATYLKVEADFGNYNFYYSDDGKTYSSVAKNIEAKFLSTEVAGGFVGAFYAMYTTSLGQRSTNKASFDWFQNTNLDEEN</sequence>
<keyword evidence="2 6" id="KW-0378">Hydrolase</keyword>
<dbReference type="Gene3D" id="2.60.120.200">
    <property type="match status" value="1"/>
</dbReference>
<dbReference type="EMBL" id="JAEHJZ010000018">
    <property type="protein sequence ID" value="MBJ7880682.1"/>
    <property type="molecule type" value="Genomic_DNA"/>
</dbReference>
<keyword evidence="3 6" id="KW-0326">Glycosidase</keyword>
<accession>A0A934NKH9</accession>
<evidence type="ECO:0000313" key="9">
    <source>
        <dbReference type="Proteomes" id="UP000662373"/>
    </source>
</evidence>
<dbReference type="GO" id="GO:0005975">
    <property type="term" value="P:carbohydrate metabolic process"/>
    <property type="evidence" value="ECO:0007669"/>
    <property type="project" value="InterPro"/>
</dbReference>
<protein>
    <submittedName>
        <fullName evidence="8">Glycoside hydrolase family 43 protein</fullName>
    </submittedName>
</protein>
<evidence type="ECO:0000259" key="7">
    <source>
        <dbReference type="Pfam" id="PF17851"/>
    </source>
</evidence>